<dbReference type="EMBL" id="JABENB010000001">
    <property type="protein sequence ID" value="NNG37768.1"/>
    <property type="molecule type" value="Genomic_DNA"/>
</dbReference>
<comment type="caution">
    <text evidence="3">The sequence shown here is derived from an EMBL/GenBank/DDBJ whole genome shotgun (WGS) entry which is preliminary data.</text>
</comment>
<reference evidence="3 4" key="1">
    <citation type="submission" date="2020-05" db="EMBL/GenBank/DDBJ databases">
        <title>Flexivirga sp. ID2601S isolated from air conditioner.</title>
        <authorList>
            <person name="Kim D.H."/>
        </authorList>
    </citation>
    <scope>NUCLEOTIDE SEQUENCE [LARGE SCALE GENOMIC DNA]</scope>
    <source>
        <strain evidence="3 4">ID2601S</strain>
    </source>
</reference>
<keyword evidence="4" id="KW-1185">Reference proteome</keyword>
<dbReference type="GO" id="GO:0016491">
    <property type="term" value="F:oxidoreductase activity"/>
    <property type="evidence" value="ECO:0007669"/>
    <property type="project" value="InterPro"/>
</dbReference>
<dbReference type="InterPro" id="IPR012349">
    <property type="entry name" value="Split_barrel_FMN-bd"/>
</dbReference>
<comment type="similarity">
    <text evidence="1">Belongs to the F420H(2)-dependent quinone reductase family.</text>
</comment>
<evidence type="ECO:0000313" key="4">
    <source>
        <dbReference type="Proteomes" id="UP000557772"/>
    </source>
</evidence>
<dbReference type="SUPFAM" id="SSF50475">
    <property type="entry name" value="FMN-binding split barrel"/>
    <property type="match status" value="1"/>
</dbReference>
<dbReference type="Proteomes" id="UP000557772">
    <property type="component" value="Unassembled WGS sequence"/>
</dbReference>
<dbReference type="RefSeq" id="WP_171150962.1">
    <property type="nucleotide sequence ID" value="NZ_JABENB010000001.1"/>
</dbReference>
<evidence type="ECO:0000256" key="2">
    <source>
        <dbReference type="ARBA" id="ARBA00049106"/>
    </source>
</evidence>
<dbReference type="PANTHER" id="PTHR39428">
    <property type="entry name" value="F420H(2)-DEPENDENT QUINONE REDUCTASE RV1261C"/>
    <property type="match status" value="1"/>
</dbReference>
<protein>
    <submittedName>
        <fullName evidence="3">Nitroreductase family deazaflavin-dependent oxidoreductase</fullName>
    </submittedName>
</protein>
<dbReference type="NCBIfam" id="TIGR00026">
    <property type="entry name" value="hi_GC_TIGR00026"/>
    <property type="match status" value="1"/>
</dbReference>
<proteinExistence type="inferred from homology"/>
<organism evidence="3 4">
    <name type="scientific">Flexivirga aerilata</name>
    <dbReference type="NCBI Taxonomy" id="1656889"/>
    <lineage>
        <taxon>Bacteria</taxon>
        <taxon>Bacillati</taxon>
        <taxon>Actinomycetota</taxon>
        <taxon>Actinomycetes</taxon>
        <taxon>Micrococcales</taxon>
        <taxon>Dermacoccaceae</taxon>
        <taxon>Flexivirga</taxon>
    </lineage>
</organism>
<dbReference type="GO" id="GO:0005886">
    <property type="term" value="C:plasma membrane"/>
    <property type="evidence" value="ECO:0007669"/>
    <property type="project" value="TreeGrafter"/>
</dbReference>
<gene>
    <name evidence="3" type="ORF">HJ588_00570</name>
</gene>
<dbReference type="AlphaFoldDB" id="A0A849AF14"/>
<comment type="catalytic activity">
    <reaction evidence="2">
        <text>oxidized coenzyme F420-(gamma-L-Glu)(n) + a quinol + H(+) = reduced coenzyme F420-(gamma-L-Glu)(n) + a quinone</text>
        <dbReference type="Rhea" id="RHEA:39663"/>
        <dbReference type="Rhea" id="RHEA-COMP:12939"/>
        <dbReference type="Rhea" id="RHEA-COMP:14378"/>
        <dbReference type="ChEBI" id="CHEBI:15378"/>
        <dbReference type="ChEBI" id="CHEBI:24646"/>
        <dbReference type="ChEBI" id="CHEBI:132124"/>
        <dbReference type="ChEBI" id="CHEBI:133980"/>
        <dbReference type="ChEBI" id="CHEBI:139511"/>
    </reaction>
</comment>
<name>A0A849AF14_9MICO</name>
<evidence type="ECO:0000313" key="3">
    <source>
        <dbReference type="EMBL" id="NNG37768.1"/>
    </source>
</evidence>
<dbReference type="GO" id="GO:0070967">
    <property type="term" value="F:coenzyme F420 binding"/>
    <property type="evidence" value="ECO:0007669"/>
    <property type="project" value="TreeGrafter"/>
</dbReference>
<dbReference type="PANTHER" id="PTHR39428:SF1">
    <property type="entry name" value="F420H(2)-DEPENDENT QUINONE REDUCTASE RV1261C"/>
    <property type="match status" value="1"/>
</dbReference>
<accession>A0A849AF14</accession>
<sequence length="164" mass="18369">MTTDPHLPAFLGGLTKAKPVAFVVRTLVPVDKAVTRWSGGRIHLVPTAVLPQLTLTTTGRRTGRPREVPLLYVRDGGGYVVVGSNFGQRAHPAWVLNLEHNPHAEIQLGTEQLPVVAVPLDDAERQRLWPRIVRVWPGYDSYVQWAGDRRIRLFRLMPQDGRTS</sequence>
<dbReference type="Pfam" id="PF04075">
    <property type="entry name" value="F420H2_quin_red"/>
    <property type="match status" value="1"/>
</dbReference>
<dbReference type="Gene3D" id="2.30.110.10">
    <property type="entry name" value="Electron Transport, Fmn-binding Protein, Chain A"/>
    <property type="match status" value="1"/>
</dbReference>
<evidence type="ECO:0000256" key="1">
    <source>
        <dbReference type="ARBA" id="ARBA00008710"/>
    </source>
</evidence>
<dbReference type="InterPro" id="IPR004378">
    <property type="entry name" value="F420H2_quin_Rdtase"/>
</dbReference>